<dbReference type="Gene3D" id="2.10.25.10">
    <property type="entry name" value="Laminin"/>
    <property type="match status" value="1"/>
</dbReference>
<dbReference type="AlphaFoldDB" id="A0A2R5GGG4"/>
<protein>
    <submittedName>
        <fullName evidence="4">Tenascin</fullName>
    </submittedName>
</protein>
<comment type="caution">
    <text evidence="2">Lacks conserved residue(s) required for the propagation of feature annotation.</text>
</comment>
<dbReference type="PROSITE" id="PS01186">
    <property type="entry name" value="EGF_2"/>
    <property type="match status" value="2"/>
</dbReference>
<gene>
    <name evidence="4" type="ORF">FCC1311_035732</name>
</gene>
<dbReference type="SMART" id="SM00181">
    <property type="entry name" value="EGF"/>
    <property type="match status" value="3"/>
</dbReference>
<dbReference type="InterPro" id="IPR050906">
    <property type="entry name" value="Notch_signaling"/>
</dbReference>
<dbReference type="InterPro" id="IPR002049">
    <property type="entry name" value="LE_dom"/>
</dbReference>
<keyword evidence="2" id="KW-0245">EGF-like domain</keyword>
<dbReference type="CDD" id="cd00055">
    <property type="entry name" value="EGF_Lam"/>
    <property type="match status" value="1"/>
</dbReference>
<dbReference type="Proteomes" id="UP000241890">
    <property type="component" value="Unassembled WGS sequence"/>
</dbReference>
<dbReference type="InParanoid" id="A0A2R5GGG4"/>
<accession>A0A2R5GGG4</accession>
<dbReference type="InterPro" id="IPR013111">
    <property type="entry name" value="EGF_extracell"/>
</dbReference>
<evidence type="ECO:0000259" key="3">
    <source>
        <dbReference type="PROSITE" id="PS50026"/>
    </source>
</evidence>
<keyword evidence="5" id="KW-1185">Reference proteome</keyword>
<dbReference type="PANTHER" id="PTHR24044:SF420">
    <property type="entry name" value="DELTA AND NOTCH-LIKE EPIDERMAL GROWTH FACTOR-RELATED RECEPTOR ISOFORM X1"/>
    <property type="match status" value="1"/>
</dbReference>
<dbReference type="InterPro" id="IPR000742">
    <property type="entry name" value="EGF"/>
</dbReference>
<comment type="caution">
    <text evidence="4">The sequence shown here is derived from an EMBL/GenBank/DDBJ whole genome shotgun (WGS) entry which is preliminary data.</text>
</comment>
<organism evidence="4 5">
    <name type="scientific">Hondaea fermentalgiana</name>
    <dbReference type="NCBI Taxonomy" id="2315210"/>
    <lineage>
        <taxon>Eukaryota</taxon>
        <taxon>Sar</taxon>
        <taxon>Stramenopiles</taxon>
        <taxon>Bigyra</taxon>
        <taxon>Labyrinthulomycetes</taxon>
        <taxon>Thraustochytrida</taxon>
        <taxon>Thraustochytriidae</taxon>
        <taxon>Hondaea</taxon>
    </lineage>
</organism>
<dbReference type="PROSITE" id="PS50026">
    <property type="entry name" value="EGF_3"/>
    <property type="match status" value="1"/>
</dbReference>
<evidence type="ECO:0000256" key="2">
    <source>
        <dbReference type="PROSITE-ProRule" id="PRU00076"/>
    </source>
</evidence>
<evidence type="ECO:0000313" key="5">
    <source>
        <dbReference type="Proteomes" id="UP000241890"/>
    </source>
</evidence>
<feature type="domain" description="EGF-like" evidence="3">
    <location>
        <begin position="25"/>
        <end position="61"/>
    </location>
</feature>
<dbReference type="PROSITE" id="PS00022">
    <property type="entry name" value="EGF_1"/>
    <property type="match status" value="1"/>
</dbReference>
<proteinExistence type="predicted"/>
<feature type="non-terminal residue" evidence="4">
    <location>
        <position position="1121"/>
    </location>
</feature>
<dbReference type="GO" id="GO:0005112">
    <property type="term" value="F:Notch binding"/>
    <property type="evidence" value="ECO:0007669"/>
    <property type="project" value="TreeGrafter"/>
</dbReference>
<evidence type="ECO:0000256" key="1">
    <source>
        <dbReference type="ARBA" id="ARBA00023157"/>
    </source>
</evidence>
<dbReference type="OrthoDB" id="6130531at2759"/>
<sequence length="1121" mass="112742">MDNIALDCSLRSCPTGPRWSGKPFDVSTAHTGAVECSNAGTCDRERGECDCFPGFTGDACQRVRCAKDCSDHGRCLKVSELALTYGSDSDQDGIGTAYTNWETNVNFACLCDRGFHGPNCEYGVCPFGDDPDTIPGFDAVLGAVTITGDAVTAIAVTTGGEGYNNPVITISGDGSGAVATAVADSDGAIVSVTISSGGSGYTAATATIVDEYQREYEFSITTGAASGSLGGTYALRFMGESVSFDADASALDDASMKAALESHGSFKTVTVSRGSVDANLGATYTVTVNEWESGNFNNLFSHDGNPDVSLFSCITSSVTGATTPSCTIAIVTNTNIKEFRQCAGRGACVPETGVCNCFVGYGDSNCATKTNEIVLYDSRPTFLIENTGLAFVGSVLKLTSAKAAATDFKFIEALANDVAIFDVRGDGQVYVHSGGIVVEVGGIHVMDGGLLVDEGGADISSSVLTAPALTATAFGTPYTGSVILGTAQETAATTFNLLDLQASGSTSVFTVLGNGETVVKATTAATSSTIGSLKTAGGMAVAKQLYVGGIVVTEDTTEATDSTTASVMNAGGLAVAKSIFAGIDIVAEGTTTSSSVGTGSLRTLGGLSVALDSYLGGTITATDLTDATSSTAAAVMIQGGLAVAQKSFFGDLLTVENNGIYVDAGGILVNAGGVEVTAGGLTVVAGGADITGGANVKDGLVVETGGGVIKQDGASSTAISALAESTSFADTVLDVKAARASNAAFNLITAGVGETHVPGKTITSSGTYSGIADATFTVEVTAANTYQWYKDADPATTGVALHDSPALLAEGVYITFSATSGFVTGATWTIAVVAATDVVNSAVPSASSTVFLQLDGTGDLTLSTGDVLLTRSGVQVIDHADASELQISSGGGVVVDAVTINNQAVSAVTTLDMSDDLTNSGGDIILSDTAVQQITHAHTSELQISSGGGVVVDDVTISDQAVSAVTTLDMSGHLTNSGGNIVLSSTGVQQITHVEASELQISSGGGVVVDAVTINDQAVSAVTTLDMSGDLTNSGGDIILSDTAVQQITHADTNIILSDTAVQQITHAHTSELQISSGGGVVVDAVTINDQAVSAVTTLDMSGDLTNSGGDIILSDTAVQQ</sequence>
<evidence type="ECO:0000313" key="4">
    <source>
        <dbReference type="EMBL" id="GBG27351.1"/>
    </source>
</evidence>
<dbReference type="EMBL" id="BEYU01000030">
    <property type="protein sequence ID" value="GBG27351.1"/>
    <property type="molecule type" value="Genomic_DNA"/>
</dbReference>
<feature type="disulfide bond" evidence="2">
    <location>
        <begin position="51"/>
        <end position="60"/>
    </location>
</feature>
<dbReference type="Pfam" id="PF07974">
    <property type="entry name" value="EGF_2"/>
    <property type="match status" value="1"/>
</dbReference>
<keyword evidence="1 2" id="KW-1015">Disulfide bond</keyword>
<dbReference type="PANTHER" id="PTHR24044">
    <property type="entry name" value="NOTCH LIGAND FAMILY MEMBER"/>
    <property type="match status" value="1"/>
</dbReference>
<reference evidence="4 5" key="1">
    <citation type="submission" date="2017-12" db="EMBL/GenBank/DDBJ databases">
        <title>Sequencing, de novo assembly and annotation of complete genome of a new Thraustochytrid species, strain FCC1311.</title>
        <authorList>
            <person name="Sedici K."/>
            <person name="Godart F."/>
            <person name="Aiese Cigliano R."/>
            <person name="Sanseverino W."/>
            <person name="Barakat M."/>
            <person name="Ortet P."/>
            <person name="Marechal E."/>
            <person name="Cagnac O."/>
            <person name="Amato A."/>
        </authorList>
    </citation>
    <scope>NUCLEOTIDE SEQUENCE [LARGE SCALE GENOMIC DNA]</scope>
</reference>
<name>A0A2R5GGG4_9STRA</name>